<dbReference type="SUPFAM" id="SSF117916">
    <property type="entry name" value="Fe-S cluster assembly (FSCA) domain-like"/>
    <property type="match status" value="1"/>
</dbReference>
<dbReference type="InterPro" id="IPR002744">
    <property type="entry name" value="MIP18-like"/>
</dbReference>
<gene>
    <name evidence="3" type="ORF">BN000_00393</name>
</gene>
<dbReference type="AlphaFoldDB" id="A0A0U1CVX4"/>
<feature type="domain" description="MIP18 family-like" evidence="1">
    <location>
        <begin position="17"/>
        <end position="81"/>
    </location>
</feature>
<dbReference type="EMBL" id="CTEC01000001">
    <property type="protein sequence ID" value="CQD02883.1"/>
    <property type="molecule type" value="Genomic_DNA"/>
</dbReference>
<dbReference type="Proteomes" id="UP000199601">
    <property type="component" value="Unassembled WGS sequence"/>
</dbReference>
<dbReference type="PANTHER" id="PTHR42831">
    <property type="entry name" value="FE-S PROTEIN MATURATION AUXILIARY FACTOR YITW"/>
    <property type="match status" value="1"/>
</dbReference>
<evidence type="ECO:0000313" key="3">
    <source>
        <dbReference type="EMBL" id="CQD02883.1"/>
    </source>
</evidence>
<dbReference type="InterPro" id="IPR056572">
    <property type="entry name" value="Zn_ribbon_PaaD"/>
</dbReference>
<dbReference type="RefSeq" id="WP_208859291.1">
    <property type="nucleotide sequence ID" value="NZ_CTEC01000001.1"/>
</dbReference>
<name>A0A0U1CVX4_9MYCO</name>
<sequence length="172" mass="18478">MTAAMMGAVARARAVAATVTDPEMPMLTLVDLGVLRDVHQEEDGTIVVTITPTYSGCPAMATIREDLANALASTGLERVEVRISLAPPWSSDWITVDGRRKLEAHGIAPPHAAPRPTTGPVPLALVAHRPVVQCPQCDCLDTEELSAFGSTACKSLHRCRRCGEPFERIKEI</sequence>
<keyword evidence="4" id="KW-1185">Reference proteome</keyword>
<dbReference type="NCBIfam" id="TIGR02159">
    <property type="entry name" value="PA_CoA_Oxy4"/>
    <property type="match status" value="1"/>
</dbReference>
<dbReference type="InterPro" id="IPR011883">
    <property type="entry name" value="PaaD-like"/>
</dbReference>
<evidence type="ECO:0000313" key="4">
    <source>
        <dbReference type="Proteomes" id="UP000199601"/>
    </source>
</evidence>
<dbReference type="InterPro" id="IPR052339">
    <property type="entry name" value="Fe-S_Maturation_MIP18"/>
</dbReference>
<evidence type="ECO:0000259" key="2">
    <source>
        <dbReference type="Pfam" id="PF23451"/>
    </source>
</evidence>
<dbReference type="InterPro" id="IPR034904">
    <property type="entry name" value="FSCA_dom_sf"/>
</dbReference>
<reference evidence="4" key="1">
    <citation type="submission" date="2015-03" db="EMBL/GenBank/DDBJ databases">
        <authorList>
            <person name="Urmite Genomes"/>
        </authorList>
    </citation>
    <scope>NUCLEOTIDE SEQUENCE [LARGE SCALE GENOMIC DNA]</scope>
    <source>
        <strain evidence="4">CSUR P1344</strain>
    </source>
</reference>
<dbReference type="Pfam" id="PF23451">
    <property type="entry name" value="Zn_ribbon_PaaD"/>
    <property type="match status" value="1"/>
</dbReference>
<accession>A0A0U1CVX4</accession>
<proteinExistence type="predicted"/>
<feature type="domain" description="PaaD zinc beta ribbon" evidence="2">
    <location>
        <begin position="124"/>
        <end position="170"/>
    </location>
</feature>
<dbReference type="PANTHER" id="PTHR42831:SF3">
    <property type="entry name" value="1,2-PHENYLACETYL-COA EPOXIDASE, SUBUNIT D-RELATED"/>
    <property type="match status" value="1"/>
</dbReference>
<dbReference type="Pfam" id="PF01883">
    <property type="entry name" value="FeS_assembly_P"/>
    <property type="match status" value="1"/>
</dbReference>
<organism evidence="3 4">
    <name type="scientific">Mycobacterium europaeum</name>
    <dbReference type="NCBI Taxonomy" id="761804"/>
    <lineage>
        <taxon>Bacteria</taxon>
        <taxon>Bacillati</taxon>
        <taxon>Actinomycetota</taxon>
        <taxon>Actinomycetes</taxon>
        <taxon>Mycobacteriales</taxon>
        <taxon>Mycobacteriaceae</taxon>
        <taxon>Mycobacterium</taxon>
        <taxon>Mycobacterium simiae complex</taxon>
    </lineage>
</organism>
<dbReference type="Gene3D" id="3.30.300.130">
    <property type="entry name" value="Fe-S cluster assembly (FSCA)"/>
    <property type="match status" value="1"/>
</dbReference>
<evidence type="ECO:0000259" key="1">
    <source>
        <dbReference type="Pfam" id="PF01883"/>
    </source>
</evidence>
<protein>
    <submittedName>
        <fullName evidence="3">Putative phenylacetic acid degradation protein PaaD/phenylacetate-CoA oxygenase, PaaJ subunit</fullName>
    </submittedName>
</protein>